<dbReference type="InterPro" id="IPR023343">
    <property type="entry name" value="Penicillin_amidase_dom1"/>
</dbReference>
<reference evidence="4 5" key="1">
    <citation type="submission" date="2016-10" db="EMBL/GenBank/DDBJ databases">
        <authorList>
            <person name="de Groot N.N."/>
        </authorList>
    </citation>
    <scope>NUCLEOTIDE SEQUENCE [LARGE SCALE GENOMIC DNA]</scope>
    <source>
        <strain evidence="4 5">DSM 23609</strain>
    </source>
</reference>
<accession>A0A1I2KE35</accession>
<feature type="compositionally biased region" description="Gly residues" evidence="3">
    <location>
        <begin position="32"/>
        <end position="42"/>
    </location>
</feature>
<evidence type="ECO:0000256" key="3">
    <source>
        <dbReference type="SAM" id="MobiDB-lite"/>
    </source>
</evidence>
<dbReference type="STRING" id="1076937.SAMN04488120_1151"/>
<dbReference type="GO" id="GO:0017000">
    <property type="term" value="P:antibiotic biosynthetic process"/>
    <property type="evidence" value="ECO:0007669"/>
    <property type="project" value="InterPro"/>
</dbReference>
<evidence type="ECO:0000313" key="4">
    <source>
        <dbReference type="EMBL" id="SFF63477.1"/>
    </source>
</evidence>
<comment type="similarity">
    <text evidence="1">Belongs to the peptidase S45 family.</text>
</comment>
<dbReference type="Pfam" id="PF01804">
    <property type="entry name" value="Penicil_amidase"/>
    <property type="match status" value="1"/>
</dbReference>
<dbReference type="PANTHER" id="PTHR34218:SF4">
    <property type="entry name" value="ACYL-HOMOSERINE LACTONE ACYLASE QUIP"/>
    <property type="match status" value="1"/>
</dbReference>
<keyword evidence="5" id="KW-1185">Reference proteome</keyword>
<sequence>MDHFRWQARIAVLGLVVFLHACGSSERPIGTTAGGSGGGSSGGESIFLNAIPPGSNGNSAGGVGAPQQEPTVPPPNFNDQLELYGNLAYARSPLKAAPCTPPNNLDEHIEQSDLVCNYYKHEGLEPDVVVSTLELTTPEGKRVTIRRDGWGVPFVEGEDRDAAQFGLGYASAQDRLWLHDLLRHIGRGRFSEYLGGFADTYAFDADLAVVAGYSEEELTAMVESARAKFGPLGERILRDLDMMVAGINAYIEDVANTSAVPPEYSSLALQVPPVDGPRFPPAPWTRNDIVASAILIQSIFAVGGGGEHENLRLLQHLDPSIGPGTTSLPEAACRLWRDLRHADDPDTPRTIEQSFATQSPARVSEDCPQALPPGTAIWDAGSLQTRVVFRVNGSGLPGAGNPGGLPQGLPGLPALARTGLPQIVGWGLAPRRGLAAPTAGSRVALRAAAPRVLRASLDPFEGARLALARAGLPLPRRMSNFIAVTAEHTQDGHPIAVMGPQAAYFLPQLLWEVAVKSNGGTDLDFAGRGVVFGDLPYINIGRGIDYAFSATSGGSDLIDIRVSRMCNLDGSPASREDGDGDGFPDADGYLFDAGDGNGPQCRRFYRRTDTWTAYPTVASGASGGSPLPEQVERFILRTHYGPVFATATVAGAPVALSIQRSTFFGELETAPPFALATTPTVKDARSFQQLFNSVTGTFNWLYVDKRDVGYIHSGLYPIRHPQAHPELPVWGDGRFEWRSMQNLPPGFFASFGGNMPYPNLATPIAQGDPMKGYFEWRDYLPLSAHPQVINPPSGMIQSWNNSPARDWWAADSNGSFGPIHRADLLVKRLQAFAATGRKHDIATMTEIAADAAFADLRAQEVVPELLAIMRFGELNADQQAVADLLEAWLADGSHGWIGAEGPGGVRLGGYRRDRDHDGVYDHRAAVVLMDAWYPELHRTILPQVRQLADAGIPVLQGEYDAPRQQGSAFQFGWFQMHKRVLQMALGRPGHTPYRALKCAGSDDPQACRAAVLAALDAALQKLGGLSNQANWDGSQLPNQAGKDGAVVEDYDAVEHTAISFYKVAPIHWTNRPTFQQVVQVKQSRNE</sequence>
<dbReference type="Gene3D" id="3.60.20.10">
    <property type="entry name" value="Glutamine Phosphoribosylpyrophosphate, subunit 1, domain 1"/>
    <property type="match status" value="3"/>
</dbReference>
<dbReference type="InterPro" id="IPR002692">
    <property type="entry name" value="S45"/>
</dbReference>
<evidence type="ECO:0000256" key="1">
    <source>
        <dbReference type="ARBA" id="ARBA00006586"/>
    </source>
</evidence>
<dbReference type="Proteomes" id="UP000199771">
    <property type="component" value="Unassembled WGS sequence"/>
</dbReference>
<feature type="region of interest" description="Disordered" evidence="3">
    <location>
        <begin position="29"/>
        <end position="77"/>
    </location>
</feature>
<evidence type="ECO:0000256" key="2">
    <source>
        <dbReference type="ARBA" id="ARBA00038735"/>
    </source>
</evidence>
<dbReference type="SUPFAM" id="SSF56235">
    <property type="entry name" value="N-terminal nucleophile aminohydrolases (Ntn hydrolases)"/>
    <property type="match status" value="1"/>
</dbReference>
<dbReference type="Gene3D" id="1.10.1400.10">
    <property type="match status" value="1"/>
</dbReference>
<protein>
    <submittedName>
        <fullName evidence="4">Penicillin amidase</fullName>
    </submittedName>
</protein>
<dbReference type="RefSeq" id="WP_159431168.1">
    <property type="nucleotide sequence ID" value="NZ_FOOC01000015.1"/>
</dbReference>
<comment type="subunit">
    <text evidence="2">Heterodimer of an alpha subunit and a beta subunit processed from the same precursor.</text>
</comment>
<dbReference type="Gene3D" id="1.10.439.10">
    <property type="entry name" value="Penicillin Amidohydrolase, domain 1"/>
    <property type="match status" value="1"/>
</dbReference>
<dbReference type="OrthoDB" id="9760084at2"/>
<dbReference type="PANTHER" id="PTHR34218">
    <property type="entry name" value="PEPTIDASE S45 PENICILLIN AMIDASE"/>
    <property type="match status" value="1"/>
</dbReference>
<gene>
    <name evidence="4" type="ORF">SAMN04488120_1151</name>
</gene>
<proteinExistence type="inferred from homology"/>
<dbReference type="InterPro" id="IPR029055">
    <property type="entry name" value="Ntn_hydrolases_N"/>
</dbReference>
<dbReference type="InterPro" id="IPR043147">
    <property type="entry name" value="Penicillin_amidase_A-knob"/>
</dbReference>
<evidence type="ECO:0000313" key="5">
    <source>
        <dbReference type="Proteomes" id="UP000199771"/>
    </source>
</evidence>
<dbReference type="EMBL" id="FOOC01000015">
    <property type="protein sequence ID" value="SFF63477.1"/>
    <property type="molecule type" value="Genomic_DNA"/>
</dbReference>
<organism evidence="4 5">
    <name type="scientific">Fontimonas thermophila</name>
    <dbReference type="NCBI Taxonomy" id="1076937"/>
    <lineage>
        <taxon>Bacteria</taxon>
        <taxon>Pseudomonadati</taxon>
        <taxon>Pseudomonadota</taxon>
        <taxon>Gammaproteobacteria</taxon>
        <taxon>Nevskiales</taxon>
        <taxon>Nevskiaceae</taxon>
        <taxon>Fontimonas</taxon>
    </lineage>
</organism>
<name>A0A1I2KE35_9GAMM</name>
<dbReference type="AlphaFoldDB" id="A0A1I2KE35"/>
<dbReference type="GO" id="GO:0016811">
    <property type="term" value="F:hydrolase activity, acting on carbon-nitrogen (but not peptide) bonds, in linear amides"/>
    <property type="evidence" value="ECO:0007669"/>
    <property type="project" value="InterPro"/>
</dbReference>